<dbReference type="GO" id="GO:0005509">
    <property type="term" value="F:calcium ion binding"/>
    <property type="evidence" value="ECO:0007669"/>
    <property type="project" value="InterPro"/>
</dbReference>
<dbReference type="SUPFAM" id="SSF47473">
    <property type="entry name" value="EF-hand"/>
    <property type="match status" value="1"/>
</dbReference>
<sequence>MEAFQDYLPLMAERLGERGLMQELEKGFHLLADPSSHTITLQSLKQNAPLLGMPPMSDSELREIICLGDSRGRGELDLHEFCVTMVRTSPALMDQALATLFCDASSDEDDEDGDDGNQEEDMEDAASS</sequence>
<dbReference type="Proteomes" id="UP000886520">
    <property type="component" value="Chromosome 12"/>
</dbReference>
<accession>A0A9D4URR0</accession>
<evidence type="ECO:0000256" key="1">
    <source>
        <dbReference type="SAM" id="MobiDB-lite"/>
    </source>
</evidence>
<evidence type="ECO:0000313" key="3">
    <source>
        <dbReference type="Proteomes" id="UP000886520"/>
    </source>
</evidence>
<protein>
    <recommendedName>
        <fullName evidence="4">EF-hand domain-containing protein</fullName>
    </recommendedName>
</protein>
<dbReference type="AlphaFoldDB" id="A0A9D4URR0"/>
<feature type="region of interest" description="Disordered" evidence="1">
    <location>
        <begin position="103"/>
        <end position="128"/>
    </location>
</feature>
<evidence type="ECO:0008006" key="4">
    <source>
        <dbReference type="Google" id="ProtNLM"/>
    </source>
</evidence>
<dbReference type="PANTHER" id="PTHR47319:SF4">
    <property type="entry name" value="CALCIUM-BINDING PROTEIN KIC"/>
    <property type="match status" value="1"/>
</dbReference>
<name>A0A9D4URR0_ADICA</name>
<dbReference type="InterPro" id="IPR044205">
    <property type="entry name" value="KIC/PBP1/KRP1"/>
</dbReference>
<proteinExistence type="predicted"/>
<dbReference type="EMBL" id="JABFUD020000012">
    <property type="protein sequence ID" value="KAI5072659.1"/>
    <property type="molecule type" value="Genomic_DNA"/>
</dbReference>
<keyword evidence="3" id="KW-1185">Reference proteome</keyword>
<evidence type="ECO:0000313" key="2">
    <source>
        <dbReference type="EMBL" id="KAI5072659.1"/>
    </source>
</evidence>
<dbReference type="PANTHER" id="PTHR47319">
    <property type="entry name" value="CALCIUM-BINDING PROTEIN KIC"/>
    <property type="match status" value="1"/>
</dbReference>
<dbReference type="OrthoDB" id="343296at2759"/>
<feature type="compositionally biased region" description="Acidic residues" evidence="1">
    <location>
        <begin position="105"/>
        <end position="128"/>
    </location>
</feature>
<dbReference type="InterPro" id="IPR011992">
    <property type="entry name" value="EF-hand-dom_pair"/>
</dbReference>
<comment type="caution">
    <text evidence="2">The sequence shown here is derived from an EMBL/GenBank/DDBJ whole genome shotgun (WGS) entry which is preliminary data.</text>
</comment>
<organism evidence="2 3">
    <name type="scientific">Adiantum capillus-veneris</name>
    <name type="common">Maidenhair fern</name>
    <dbReference type="NCBI Taxonomy" id="13818"/>
    <lineage>
        <taxon>Eukaryota</taxon>
        <taxon>Viridiplantae</taxon>
        <taxon>Streptophyta</taxon>
        <taxon>Embryophyta</taxon>
        <taxon>Tracheophyta</taxon>
        <taxon>Polypodiopsida</taxon>
        <taxon>Polypodiidae</taxon>
        <taxon>Polypodiales</taxon>
        <taxon>Pteridineae</taxon>
        <taxon>Pteridaceae</taxon>
        <taxon>Vittarioideae</taxon>
        <taxon>Adiantum</taxon>
    </lineage>
</organism>
<dbReference type="Gene3D" id="1.10.238.10">
    <property type="entry name" value="EF-hand"/>
    <property type="match status" value="1"/>
</dbReference>
<reference evidence="2" key="1">
    <citation type="submission" date="2021-01" db="EMBL/GenBank/DDBJ databases">
        <title>Adiantum capillus-veneris genome.</title>
        <authorList>
            <person name="Fang Y."/>
            <person name="Liao Q."/>
        </authorList>
    </citation>
    <scope>NUCLEOTIDE SEQUENCE</scope>
    <source>
        <strain evidence="2">H3</strain>
        <tissue evidence="2">Leaf</tissue>
    </source>
</reference>
<gene>
    <name evidence="2" type="ORF">GOP47_0012765</name>
</gene>